<dbReference type="RefSeq" id="XP_018986004.1">
    <property type="nucleotide sequence ID" value="XM_019132614.1"/>
</dbReference>
<dbReference type="EMBL" id="KV454429">
    <property type="protein sequence ID" value="ODQ80676.1"/>
    <property type="molecule type" value="Genomic_DNA"/>
</dbReference>
<evidence type="ECO:0000259" key="3">
    <source>
        <dbReference type="PROSITE" id="PS50250"/>
    </source>
</evidence>
<dbReference type="GO" id="GO:0034515">
    <property type="term" value="C:proteasome storage granule"/>
    <property type="evidence" value="ECO:0007669"/>
    <property type="project" value="EnsemblFungi"/>
</dbReference>
<feature type="domain" description="PCI" evidence="3">
    <location>
        <begin position="216"/>
        <end position="384"/>
    </location>
</feature>
<dbReference type="InterPro" id="IPR000717">
    <property type="entry name" value="PCI_dom"/>
</dbReference>
<dbReference type="STRING" id="984486.A0A1E3QSJ1"/>
<dbReference type="SMART" id="SM00753">
    <property type="entry name" value="PAM"/>
    <property type="match status" value="1"/>
</dbReference>
<dbReference type="GO" id="GO:0008541">
    <property type="term" value="C:proteasome regulatory particle, lid subcomplex"/>
    <property type="evidence" value="ECO:0007669"/>
    <property type="project" value="EnsemblFungi"/>
</dbReference>
<comment type="similarity">
    <text evidence="1">Belongs to the proteasome subunit S9 family.</text>
</comment>
<dbReference type="Pfam" id="PF18503">
    <property type="entry name" value="RPN6_C_helix"/>
    <property type="match status" value="1"/>
</dbReference>
<dbReference type="InterPro" id="IPR040780">
    <property type="entry name" value="Rpn6_C_helix"/>
</dbReference>
<evidence type="ECO:0000256" key="2">
    <source>
        <dbReference type="ARBA" id="ARBA00022942"/>
    </source>
</evidence>
<dbReference type="OrthoDB" id="1418352at2759"/>
<dbReference type="GeneID" id="30150467"/>
<keyword evidence="5" id="KW-1185">Reference proteome</keyword>
<dbReference type="GO" id="GO:0005198">
    <property type="term" value="F:structural molecule activity"/>
    <property type="evidence" value="ECO:0007669"/>
    <property type="project" value="EnsemblFungi"/>
</dbReference>
<dbReference type="SMART" id="SM00088">
    <property type="entry name" value="PINT"/>
    <property type="match status" value="1"/>
</dbReference>
<keyword evidence="2" id="KW-0647">Proteasome</keyword>
<accession>A0A1E3QSJ1</accession>
<gene>
    <name evidence="4" type="ORF">BABINDRAFT_7383</name>
</gene>
<protein>
    <recommendedName>
        <fullName evidence="3">PCI domain-containing protein</fullName>
    </recommendedName>
</protein>
<dbReference type="InterPro" id="IPR050871">
    <property type="entry name" value="26S_Proteasome/COP9_Components"/>
</dbReference>
<dbReference type="PANTHER" id="PTHR10678">
    <property type="entry name" value="26S PROTEASOME NON-ATPASE REGULATORY SUBUNIT 11/COP9 SIGNALOSOME COMPLEX SUBUNIT 2"/>
    <property type="match status" value="1"/>
</dbReference>
<dbReference type="Gene3D" id="1.25.40.570">
    <property type="match status" value="1"/>
</dbReference>
<dbReference type="InterPro" id="IPR040773">
    <property type="entry name" value="Rpn6_N"/>
</dbReference>
<evidence type="ECO:0000256" key="1">
    <source>
        <dbReference type="ARBA" id="ARBA00007454"/>
    </source>
</evidence>
<dbReference type="SUPFAM" id="SSF46785">
    <property type="entry name" value="Winged helix' DNA-binding domain"/>
    <property type="match status" value="1"/>
</dbReference>
<dbReference type="AlphaFoldDB" id="A0A1E3QSJ1"/>
<dbReference type="InterPro" id="IPR036390">
    <property type="entry name" value="WH_DNA-bd_sf"/>
</dbReference>
<dbReference type="Pfam" id="PF18055">
    <property type="entry name" value="RPN6_N"/>
    <property type="match status" value="1"/>
</dbReference>
<evidence type="ECO:0000313" key="4">
    <source>
        <dbReference type="EMBL" id="ODQ80676.1"/>
    </source>
</evidence>
<name>A0A1E3QSJ1_9ASCO</name>
<dbReference type="Proteomes" id="UP000094336">
    <property type="component" value="Unassembled WGS sequence"/>
</dbReference>
<sequence>MSLEEARQAIVNKDLALAEATYTHILTQKTDDSKLAQQQELAAMELGKLYRDNQKTEQLVALIAQARANLGALAKSKMAKILKLLIEMLNDLPNALDLQIQATKESIEWALEQKLSFLRQTLQLKLAALLFTKTHYSESVAILSALLSEYKKLDDKSSLVEVQLLEAKNYHALRNLAKARASLTSARTSANSIFCPTLTQAELDCMSGILNAEDKDYKTAFSYFYEAFEGFHAQNDGRAVAVLKYMLLSKIMLNLIDEVNALLGNKNVVKYTNREIEAMKAVATAYSNRSLKEFETALSVYGAELKSDQIIRSHFSDLYDTLLEQNLVKVIEPFSTVEIDHIAKVIGLDIKQVEGKLSQMILDKVFYGVLDQGNGWLVIYDKPRTDATYAASLDIMKSLSSAVDLLYEKAATLN</sequence>
<reference evidence="5" key="1">
    <citation type="submission" date="2016-05" db="EMBL/GenBank/DDBJ databases">
        <title>Comparative genomics of biotechnologically important yeasts.</title>
        <authorList>
            <consortium name="DOE Joint Genome Institute"/>
            <person name="Riley R."/>
            <person name="Haridas S."/>
            <person name="Wolfe K.H."/>
            <person name="Lopes M.R."/>
            <person name="Hittinger C.T."/>
            <person name="Goker M."/>
            <person name="Salamov A."/>
            <person name="Wisecaver J."/>
            <person name="Long T.M."/>
            <person name="Aerts A.L."/>
            <person name="Barry K."/>
            <person name="Choi C."/>
            <person name="Clum A."/>
            <person name="Coughlan A.Y."/>
            <person name="Deshpande S."/>
            <person name="Douglass A.P."/>
            <person name="Hanson S.J."/>
            <person name="Klenk H.-P."/>
            <person name="Labutti K."/>
            <person name="Lapidus A."/>
            <person name="Lindquist E."/>
            <person name="Lipzen A."/>
            <person name="Meier-Kolthoff J.P."/>
            <person name="Ohm R.A."/>
            <person name="Otillar R.P."/>
            <person name="Pangilinan J."/>
            <person name="Peng Y."/>
            <person name="Rokas A."/>
            <person name="Rosa C.A."/>
            <person name="Scheuner C."/>
            <person name="Sibirny A.A."/>
            <person name="Slot J.C."/>
            <person name="Stielow J.B."/>
            <person name="Sun H."/>
            <person name="Kurtzman C.P."/>
            <person name="Blackwell M."/>
            <person name="Grigoriev I.V."/>
            <person name="Jeffries T.W."/>
        </authorList>
    </citation>
    <scope>NUCLEOTIDE SEQUENCE [LARGE SCALE GENOMIC DNA]</scope>
    <source>
        <strain evidence="5">NRRL Y-12698</strain>
    </source>
</reference>
<dbReference type="Pfam" id="PF01399">
    <property type="entry name" value="PCI"/>
    <property type="match status" value="1"/>
</dbReference>
<dbReference type="GO" id="GO:0043161">
    <property type="term" value="P:proteasome-mediated ubiquitin-dependent protein catabolic process"/>
    <property type="evidence" value="ECO:0007669"/>
    <property type="project" value="EnsemblFungi"/>
</dbReference>
<evidence type="ECO:0000313" key="5">
    <source>
        <dbReference type="Proteomes" id="UP000094336"/>
    </source>
</evidence>
<dbReference type="GO" id="GO:0043248">
    <property type="term" value="P:proteasome assembly"/>
    <property type="evidence" value="ECO:0007669"/>
    <property type="project" value="EnsemblFungi"/>
</dbReference>
<organism evidence="4 5">
    <name type="scientific">Babjeviella inositovora NRRL Y-12698</name>
    <dbReference type="NCBI Taxonomy" id="984486"/>
    <lineage>
        <taxon>Eukaryota</taxon>
        <taxon>Fungi</taxon>
        <taxon>Dikarya</taxon>
        <taxon>Ascomycota</taxon>
        <taxon>Saccharomycotina</taxon>
        <taxon>Pichiomycetes</taxon>
        <taxon>Serinales incertae sedis</taxon>
        <taxon>Babjeviella</taxon>
    </lineage>
</organism>
<proteinExistence type="inferred from homology"/>
<dbReference type="PROSITE" id="PS50250">
    <property type="entry name" value="PCI"/>
    <property type="match status" value="1"/>
</dbReference>